<dbReference type="AlphaFoldDB" id="F0SBD4"/>
<evidence type="ECO:0000313" key="1">
    <source>
        <dbReference type="EMBL" id="ADY53761.1"/>
    </source>
</evidence>
<gene>
    <name evidence="1" type="ordered locus">Pedsa_3225</name>
</gene>
<sequence>MMGCWNSFKKWKGRTLIGGTNNYVSGMMRLIYMSFPANCFSTFLLNQLDSLHYKTENVLIQLIKSLQQKMKEGSWNDNFIKER</sequence>
<reference evidence="2" key="2">
    <citation type="submission" date="2011-02" db="EMBL/GenBank/DDBJ databases">
        <title>The complete genome of Pedobacter saltans DSM 12145.</title>
        <authorList>
            <consortium name="US DOE Joint Genome Institute (JGI-PGF)"/>
            <person name="Lucas S."/>
            <person name="Copeland A."/>
            <person name="Lapidus A."/>
            <person name="Bruce D."/>
            <person name="Goodwin L."/>
            <person name="Pitluck S."/>
            <person name="Kyrpides N."/>
            <person name="Mavromatis K."/>
            <person name="Pagani I."/>
            <person name="Ivanova N."/>
            <person name="Ovchinnikova G."/>
            <person name="Lu M."/>
            <person name="Detter J.C."/>
            <person name="Han C."/>
            <person name="Land M."/>
            <person name="Hauser L."/>
            <person name="Markowitz V."/>
            <person name="Cheng J.-F."/>
            <person name="Hugenholtz P."/>
            <person name="Woyke T."/>
            <person name="Wu D."/>
            <person name="Tindall B."/>
            <person name="Pomrenke H.G."/>
            <person name="Brambilla E."/>
            <person name="Klenk H.-P."/>
            <person name="Eisen J.A."/>
        </authorList>
    </citation>
    <scope>NUCLEOTIDE SEQUENCE [LARGE SCALE GENOMIC DNA]</scope>
    <source>
        <strain evidence="2">ATCC 51119 / DSM 12145 / JCM 21818 / LMG 10337 / NBRC 100064 / NCIMB 13643</strain>
    </source>
</reference>
<organism evidence="1 2">
    <name type="scientific">Pseudopedobacter saltans (strain ATCC 51119 / DSM 12145 / JCM 21818 / CCUG 39354 / LMG 10337 / NBRC 100064 / NCIMB 13643)</name>
    <name type="common">Pedobacter saltans</name>
    <dbReference type="NCBI Taxonomy" id="762903"/>
    <lineage>
        <taxon>Bacteria</taxon>
        <taxon>Pseudomonadati</taxon>
        <taxon>Bacteroidota</taxon>
        <taxon>Sphingobacteriia</taxon>
        <taxon>Sphingobacteriales</taxon>
        <taxon>Sphingobacteriaceae</taxon>
        <taxon>Pseudopedobacter</taxon>
    </lineage>
</organism>
<evidence type="ECO:0000313" key="2">
    <source>
        <dbReference type="Proteomes" id="UP000000310"/>
    </source>
</evidence>
<dbReference type="HOGENOM" id="CLU_2540028_0_0_10"/>
<dbReference type="EMBL" id="CP002545">
    <property type="protein sequence ID" value="ADY53761.1"/>
    <property type="molecule type" value="Genomic_DNA"/>
</dbReference>
<name>F0SBD4_PSESL</name>
<proteinExistence type="predicted"/>
<dbReference type="STRING" id="762903.Pedsa_3225"/>
<protein>
    <submittedName>
        <fullName evidence="1">Uncharacterized protein</fullName>
    </submittedName>
</protein>
<dbReference type="Proteomes" id="UP000000310">
    <property type="component" value="Chromosome"/>
</dbReference>
<accession>F0SBD4</accession>
<reference evidence="1 2" key="1">
    <citation type="journal article" date="2011" name="Stand. Genomic Sci.">
        <title>Complete genome sequence of the gliding, heparinolytic Pedobacter saltans type strain (113).</title>
        <authorList>
            <person name="Liolios K."/>
            <person name="Sikorski J."/>
            <person name="Lu M."/>
            <person name="Nolan M."/>
            <person name="Lapidus A."/>
            <person name="Lucas S."/>
            <person name="Hammon N."/>
            <person name="Deshpande S."/>
            <person name="Cheng J.F."/>
            <person name="Tapia R."/>
            <person name="Han C."/>
            <person name="Goodwin L."/>
            <person name="Pitluck S."/>
            <person name="Huntemann M."/>
            <person name="Ivanova N."/>
            <person name="Pagani I."/>
            <person name="Mavromatis K."/>
            <person name="Ovchinikova G."/>
            <person name="Pati A."/>
            <person name="Chen A."/>
            <person name="Palaniappan K."/>
            <person name="Land M."/>
            <person name="Hauser L."/>
            <person name="Brambilla E.M."/>
            <person name="Kotsyurbenko O."/>
            <person name="Rohde M."/>
            <person name="Tindall B.J."/>
            <person name="Abt B."/>
            <person name="Goker M."/>
            <person name="Detter J.C."/>
            <person name="Woyke T."/>
            <person name="Bristow J."/>
            <person name="Eisen J.A."/>
            <person name="Markowitz V."/>
            <person name="Hugenholtz P."/>
            <person name="Klenk H.P."/>
            <person name="Kyrpides N.C."/>
        </authorList>
    </citation>
    <scope>NUCLEOTIDE SEQUENCE [LARGE SCALE GENOMIC DNA]</scope>
    <source>
        <strain evidence="2">ATCC 51119 / DSM 12145 / JCM 21818 / LMG 10337 / NBRC 100064 / NCIMB 13643</strain>
    </source>
</reference>
<keyword evidence="2" id="KW-1185">Reference proteome</keyword>
<dbReference type="KEGG" id="psn:Pedsa_3225"/>